<comment type="caution">
    <text evidence="2">The sequence shown here is derived from an EMBL/GenBank/DDBJ whole genome shotgun (WGS) entry which is preliminary data.</text>
</comment>
<accession>A0A0C2EZ98</accession>
<dbReference type="AlphaFoldDB" id="A0A0C2EZ98"/>
<dbReference type="PATRIC" id="fig|226910.6.peg.2114"/>
<dbReference type="EMBL" id="JXDG01000022">
    <property type="protein sequence ID" value="KIH84128.1"/>
    <property type="molecule type" value="Genomic_DNA"/>
</dbReference>
<name>A0A0C2EZ98_9PSED</name>
<feature type="region of interest" description="Disordered" evidence="1">
    <location>
        <begin position="265"/>
        <end position="286"/>
    </location>
</feature>
<reference evidence="2 3" key="1">
    <citation type="submission" date="2015-01" db="EMBL/GenBank/DDBJ databases">
        <title>Complete genome of Pseudomonas batumici UCM B-321 producer of the batumin antibiotic with strong antistaphilococcal and potential anticancer activity.</title>
        <authorList>
            <person name="Klochko V.V."/>
            <person name="Zelena L.B."/>
            <person name="Elena K.A."/>
            <person name="Reva O.N."/>
        </authorList>
    </citation>
    <scope>NUCLEOTIDE SEQUENCE [LARGE SCALE GENOMIC DNA]</scope>
    <source>
        <strain evidence="2 3">UCM B-321</strain>
    </source>
</reference>
<evidence type="ECO:0000256" key="1">
    <source>
        <dbReference type="SAM" id="MobiDB-lite"/>
    </source>
</evidence>
<proteinExistence type="predicted"/>
<evidence type="ECO:0000313" key="2">
    <source>
        <dbReference type="EMBL" id="KIH84128.1"/>
    </source>
</evidence>
<dbReference type="STRING" id="226910.UCMB321_2128"/>
<evidence type="ECO:0000313" key="3">
    <source>
        <dbReference type="Proteomes" id="UP000031535"/>
    </source>
</evidence>
<protein>
    <submittedName>
        <fullName evidence="2">Uncharacterized protein</fullName>
    </submittedName>
</protein>
<sequence length="305" mass="34747">MEYSYTVAYPIRGPEYVLSDLGGERYLLAQQSLDYRGQVSKNIRYFDRRTGVLTPMGPLFLNSGDNIPIRYSSDDRQVVAFLQYGVSRDLKKECLRGSTLEERLQTHCYYIRVELSMDGGRSFALRHVEIPSVLNAGSGENNFAFAAVRNHVLYIGLKAYNDDSQQAKVALRRLLTRPGFYGVILAAPLPPQGSGPAQRINNPHLVADRLTGKELEDFVIEPAHNTLRATPKSLDLQYGIAIHASERRKYVDELRASYPEWAKQQRLDIPEEAQEENRDEREKRAAAIPAWRDDPIEWIRFDEGS</sequence>
<gene>
    <name evidence="2" type="ORF">UCMB321_2128</name>
</gene>
<dbReference type="Proteomes" id="UP000031535">
    <property type="component" value="Unassembled WGS sequence"/>
</dbReference>
<keyword evidence="3" id="KW-1185">Reference proteome</keyword>
<organism evidence="2 3">
    <name type="scientific">Pseudomonas batumici</name>
    <dbReference type="NCBI Taxonomy" id="226910"/>
    <lineage>
        <taxon>Bacteria</taxon>
        <taxon>Pseudomonadati</taxon>
        <taxon>Pseudomonadota</taxon>
        <taxon>Gammaproteobacteria</taxon>
        <taxon>Pseudomonadales</taxon>
        <taxon>Pseudomonadaceae</taxon>
        <taxon>Pseudomonas</taxon>
    </lineage>
</organism>